<evidence type="ECO:0000259" key="1">
    <source>
        <dbReference type="Pfam" id="PF13456"/>
    </source>
</evidence>
<reference evidence="2" key="3">
    <citation type="submission" date="2022-06" db="UniProtKB">
        <authorList>
            <consortium name="EnsemblPlants"/>
        </authorList>
    </citation>
    <scope>IDENTIFICATION</scope>
</reference>
<dbReference type="Proteomes" id="UP000015106">
    <property type="component" value="Chromosome 2"/>
</dbReference>
<dbReference type="Gramene" id="TuG1812G0200000729.01.T01">
    <property type="protein sequence ID" value="TuG1812G0200000729.01.T01.cds423888"/>
    <property type="gene ID" value="TuG1812G0200000729.01"/>
</dbReference>
<dbReference type="PANTHER" id="PTHR47074">
    <property type="entry name" value="BNAC02G40300D PROTEIN"/>
    <property type="match status" value="1"/>
</dbReference>
<name>A0A8R7TCJ5_TRIUA</name>
<dbReference type="InterPro" id="IPR036397">
    <property type="entry name" value="RNaseH_sf"/>
</dbReference>
<proteinExistence type="predicted"/>
<dbReference type="SUPFAM" id="SSF53098">
    <property type="entry name" value="Ribonuclease H-like"/>
    <property type="match status" value="1"/>
</dbReference>
<reference evidence="2" key="2">
    <citation type="submission" date="2018-03" db="EMBL/GenBank/DDBJ databases">
        <title>The Triticum urartu genome reveals the dynamic nature of wheat genome evolution.</title>
        <authorList>
            <person name="Ling H."/>
            <person name="Ma B."/>
            <person name="Shi X."/>
            <person name="Liu H."/>
            <person name="Dong L."/>
            <person name="Sun H."/>
            <person name="Cao Y."/>
            <person name="Gao Q."/>
            <person name="Zheng S."/>
            <person name="Li Y."/>
            <person name="Yu Y."/>
            <person name="Du H."/>
            <person name="Qi M."/>
            <person name="Li Y."/>
            <person name="Yu H."/>
            <person name="Cui Y."/>
            <person name="Wang N."/>
            <person name="Chen C."/>
            <person name="Wu H."/>
            <person name="Zhao Y."/>
            <person name="Zhang J."/>
            <person name="Li Y."/>
            <person name="Zhou W."/>
            <person name="Zhang B."/>
            <person name="Hu W."/>
            <person name="Eijk M."/>
            <person name="Tang J."/>
            <person name="Witsenboer H."/>
            <person name="Zhao S."/>
            <person name="Li Z."/>
            <person name="Zhang A."/>
            <person name="Wang D."/>
            <person name="Liang C."/>
        </authorList>
    </citation>
    <scope>NUCLEOTIDE SEQUENCE [LARGE SCALE GENOMIC DNA]</scope>
    <source>
        <strain evidence="2">cv. G1812</strain>
    </source>
</reference>
<feature type="domain" description="RNase H type-1" evidence="1">
    <location>
        <begin position="13"/>
        <end position="133"/>
    </location>
</feature>
<dbReference type="CDD" id="cd06222">
    <property type="entry name" value="RNase_H_like"/>
    <property type="match status" value="1"/>
</dbReference>
<dbReference type="Gene3D" id="3.30.420.10">
    <property type="entry name" value="Ribonuclease H-like superfamily/Ribonuclease H"/>
    <property type="match status" value="1"/>
</dbReference>
<dbReference type="InterPro" id="IPR012337">
    <property type="entry name" value="RNaseH-like_sf"/>
</dbReference>
<keyword evidence="3" id="KW-1185">Reference proteome</keyword>
<evidence type="ECO:0000313" key="2">
    <source>
        <dbReference type="EnsemblPlants" id="TuG1812G0200000729.01.T01.cds423888"/>
    </source>
</evidence>
<dbReference type="GO" id="GO:0003676">
    <property type="term" value="F:nucleic acid binding"/>
    <property type="evidence" value="ECO:0007669"/>
    <property type="project" value="InterPro"/>
</dbReference>
<dbReference type="GO" id="GO:0004523">
    <property type="term" value="F:RNA-DNA hybrid ribonuclease activity"/>
    <property type="evidence" value="ECO:0007669"/>
    <property type="project" value="InterPro"/>
</dbReference>
<dbReference type="InterPro" id="IPR052929">
    <property type="entry name" value="RNase_H-like_EbsB-rel"/>
</dbReference>
<dbReference type="EnsemblPlants" id="TuG1812G0200000729.01.T01">
    <property type="protein sequence ID" value="TuG1812G0200000729.01.T01.cds423888"/>
    <property type="gene ID" value="TuG1812G0200000729.01"/>
</dbReference>
<dbReference type="PANTHER" id="PTHR47074:SF11">
    <property type="entry name" value="REVERSE TRANSCRIPTASE-LIKE PROTEIN"/>
    <property type="match status" value="1"/>
</dbReference>
<dbReference type="InterPro" id="IPR044730">
    <property type="entry name" value="RNase_H-like_dom_plant"/>
</dbReference>
<reference evidence="3" key="1">
    <citation type="journal article" date="2013" name="Nature">
        <title>Draft genome of the wheat A-genome progenitor Triticum urartu.</title>
        <authorList>
            <person name="Ling H.Q."/>
            <person name="Zhao S."/>
            <person name="Liu D."/>
            <person name="Wang J."/>
            <person name="Sun H."/>
            <person name="Zhang C."/>
            <person name="Fan H."/>
            <person name="Li D."/>
            <person name="Dong L."/>
            <person name="Tao Y."/>
            <person name="Gao C."/>
            <person name="Wu H."/>
            <person name="Li Y."/>
            <person name="Cui Y."/>
            <person name="Guo X."/>
            <person name="Zheng S."/>
            <person name="Wang B."/>
            <person name="Yu K."/>
            <person name="Liang Q."/>
            <person name="Yang W."/>
            <person name="Lou X."/>
            <person name="Chen J."/>
            <person name="Feng M."/>
            <person name="Jian J."/>
            <person name="Zhang X."/>
            <person name="Luo G."/>
            <person name="Jiang Y."/>
            <person name="Liu J."/>
            <person name="Wang Z."/>
            <person name="Sha Y."/>
            <person name="Zhang B."/>
            <person name="Wu H."/>
            <person name="Tang D."/>
            <person name="Shen Q."/>
            <person name="Xue P."/>
            <person name="Zou S."/>
            <person name="Wang X."/>
            <person name="Liu X."/>
            <person name="Wang F."/>
            <person name="Yang Y."/>
            <person name="An X."/>
            <person name="Dong Z."/>
            <person name="Zhang K."/>
            <person name="Zhang X."/>
            <person name="Luo M.C."/>
            <person name="Dvorak J."/>
            <person name="Tong Y."/>
            <person name="Wang J."/>
            <person name="Yang H."/>
            <person name="Li Z."/>
            <person name="Wang D."/>
            <person name="Zhang A."/>
            <person name="Wang J."/>
        </authorList>
    </citation>
    <scope>NUCLEOTIDE SEQUENCE</scope>
    <source>
        <strain evidence="3">cv. G1812</strain>
    </source>
</reference>
<organism evidence="2 3">
    <name type="scientific">Triticum urartu</name>
    <name type="common">Red wild einkorn</name>
    <name type="synonym">Crithodium urartu</name>
    <dbReference type="NCBI Taxonomy" id="4572"/>
    <lineage>
        <taxon>Eukaryota</taxon>
        <taxon>Viridiplantae</taxon>
        <taxon>Streptophyta</taxon>
        <taxon>Embryophyta</taxon>
        <taxon>Tracheophyta</taxon>
        <taxon>Spermatophyta</taxon>
        <taxon>Magnoliopsida</taxon>
        <taxon>Liliopsida</taxon>
        <taxon>Poales</taxon>
        <taxon>Poaceae</taxon>
        <taxon>BOP clade</taxon>
        <taxon>Pooideae</taxon>
        <taxon>Triticodae</taxon>
        <taxon>Triticeae</taxon>
        <taxon>Triticinae</taxon>
        <taxon>Triticum</taxon>
    </lineage>
</organism>
<evidence type="ECO:0000313" key="3">
    <source>
        <dbReference type="Proteomes" id="UP000015106"/>
    </source>
</evidence>
<protein>
    <recommendedName>
        <fullName evidence="1">RNase H type-1 domain-containing protein</fullName>
    </recommendedName>
</protein>
<dbReference type="InterPro" id="IPR002156">
    <property type="entry name" value="RNaseH_domain"/>
</dbReference>
<accession>A0A8R7TCJ5</accession>
<dbReference type="AlphaFoldDB" id="A0A8R7TCJ5"/>
<sequence>MWTKPNPRSYKLNIDAAFHDDGTGAVGVVLRNNSGEAIAGAAQPIYHVLDAGSTESLAMLKGFELLERLGCSGVTVESDCLDLVNACTGVIELFGPSSAILVEIFAEAQHIAGISFQHCKRDANLVAHNLAKHLYESKSFIF</sequence>
<dbReference type="Pfam" id="PF13456">
    <property type="entry name" value="RVT_3"/>
    <property type="match status" value="1"/>
</dbReference>